<evidence type="ECO:0000313" key="1">
    <source>
        <dbReference type="EMBL" id="MBB6475519.1"/>
    </source>
</evidence>
<organism evidence="1 2">
    <name type="scientific">Sphaerisporangium rubeum</name>
    <dbReference type="NCBI Taxonomy" id="321317"/>
    <lineage>
        <taxon>Bacteria</taxon>
        <taxon>Bacillati</taxon>
        <taxon>Actinomycetota</taxon>
        <taxon>Actinomycetes</taxon>
        <taxon>Streptosporangiales</taxon>
        <taxon>Streptosporangiaceae</taxon>
        <taxon>Sphaerisporangium</taxon>
    </lineage>
</organism>
<gene>
    <name evidence="1" type="ORF">BJ992_004950</name>
</gene>
<comment type="caution">
    <text evidence="1">The sequence shown here is derived from an EMBL/GenBank/DDBJ whole genome shotgun (WGS) entry which is preliminary data.</text>
</comment>
<dbReference type="EMBL" id="JACHIU010000001">
    <property type="protein sequence ID" value="MBB6475519.1"/>
    <property type="molecule type" value="Genomic_DNA"/>
</dbReference>
<dbReference type="AlphaFoldDB" id="A0A7X0M9Y3"/>
<keyword evidence="2" id="KW-1185">Reference proteome</keyword>
<dbReference type="RefSeq" id="WP_184984900.1">
    <property type="nucleotide sequence ID" value="NZ_JACHIU010000001.1"/>
</dbReference>
<evidence type="ECO:0000313" key="2">
    <source>
        <dbReference type="Proteomes" id="UP000555564"/>
    </source>
</evidence>
<protein>
    <submittedName>
        <fullName evidence="1">Uncharacterized protein</fullName>
    </submittedName>
</protein>
<accession>A0A7X0M9Y3</accession>
<reference evidence="1 2" key="1">
    <citation type="submission" date="2020-08" db="EMBL/GenBank/DDBJ databases">
        <title>Sequencing the genomes of 1000 actinobacteria strains.</title>
        <authorList>
            <person name="Klenk H.-P."/>
        </authorList>
    </citation>
    <scope>NUCLEOTIDE SEQUENCE [LARGE SCALE GENOMIC DNA]</scope>
    <source>
        <strain evidence="1 2">DSM 44936</strain>
    </source>
</reference>
<proteinExistence type="predicted"/>
<sequence length="96" mass="10657">MPWDEAGIERSFTLRLTDSAGDSVKIHDDRPVEFRGQIGDLSDTGSADDEYTRMTDFHGNIALNIGSLPLGQGECYAWRFEVEGEELASTSFAVRK</sequence>
<dbReference type="Proteomes" id="UP000555564">
    <property type="component" value="Unassembled WGS sequence"/>
</dbReference>
<name>A0A7X0M9Y3_9ACTN</name>